<dbReference type="InterPro" id="IPR032687">
    <property type="entry name" value="AraC-type_N"/>
</dbReference>
<feature type="domain" description="HTH araC/xylS-type" evidence="4">
    <location>
        <begin position="256"/>
        <end position="354"/>
    </location>
</feature>
<evidence type="ECO:0000313" key="5">
    <source>
        <dbReference type="EMBL" id="MFC0592044.1"/>
    </source>
</evidence>
<evidence type="ECO:0000256" key="2">
    <source>
        <dbReference type="ARBA" id="ARBA00023125"/>
    </source>
</evidence>
<organism evidence="5 6">
    <name type="scientific">Ottowia pentelensis</name>
    <dbReference type="NCBI Taxonomy" id="511108"/>
    <lineage>
        <taxon>Bacteria</taxon>
        <taxon>Pseudomonadati</taxon>
        <taxon>Pseudomonadota</taxon>
        <taxon>Betaproteobacteria</taxon>
        <taxon>Burkholderiales</taxon>
        <taxon>Comamonadaceae</taxon>
        <taxon>Ottowia</taxon>
    </lineage>
</organism>
<dbReference type="InterPro" id="IPR018060">
    <property type="entry name" value="HTH_AraC"/>
</dbReference>
<name>A0ABV6PR52_9BURK</name>
<keyword evidence="1" id="KW-0805">Transcription regulation</keyword>
<dbReference type="Pfam" id="PF12625">
    <property type="entry name" value="Arabinose_bd"/>
    <property type="match status" value="1"/>
</dbReference>
<dbReference type="EMBL" id="JBHLTN010000008">
    <property type="protein sequence ID" value="MFC0592044.1"/>
    <property type="molecule type" value="Genomic_DNA"/>
</dbReference>
<reference evidence="5 6" key="1">
    <citation type="submission" date="2024-09" db="EMBL/GenBank/DDBJ databases">
        <authorList>
            <person name="Sun Q."/>
            <person name="Mori K."/>
        </authorList>
    </citation>
    <scope>NUCLEOTIDE SEQUENCE [LARGE SCALE GENOMIC DNA]</scope>
    <source>
        <strain evidence="5 6">NCAIM B.02336</strain>
    </source>
</reference>
<dbReference type="PANTHER" id="PTHR47894:SF1">
    <property type="entry name" value="HTH-TYPE TRANSCRIPTIONAL REGULATOR VQSM"/>
    <property type="match status" value="1"/>
</dbReference>
<dbReference type="SUPFAM" id="SSF46689">
    <property type="entry name" value="Homeodomain-like"/>
    <property type="match status" value="1"/>
</dbReference>
<dbReference type="Gene3D" id="1.10.10.60">
    <property type="entry name" value="Homeodomain-like"/>
    <property type="match status" value="1"/>
</dbReference>
<evidence type="ECO:0000313" key="6">
    <source>
        <dbReference type="Proteomes" id="UP001589834"/>
    </source>
</evidence>
<dbReference type="PROSITE" id="PS01124">
    <property type="entry name" value="HTH_ARAC_FAMILY_2"/>
    <property type="match status" value="1"/>
</dbReference>
<accession>A0ABV6PR52</accession>
<keyword evidence="2" id="KW-0238">DNA-binding</keyword>
<dbReference type="Pfam" id="PF12833">
    <property type="entry name" value="HTH_18"/>
    <property type="match status" value="1"/>
</dbReference>
<evidence type="ECO:0000259" key="4">
    <source>
        <dbReference type="PROSITE" id="PS01124"/>
    </source>
</evidence>
<sequence length="356" mass="38283">MTDLQSAVNRPLEALPAPAAPAPEPTVASSLAGLVLDLVAHQDAPHAKALCAAAGLDAAALADPDARLPRSALLRLLDAAARRAPAPAFGLRAFDQVNPGVFQLVGFVMMSSASLRQALERAVRLMPLLDESAVLTLRPEGAHERLSFDTSAIAMPALMNEAGLASLLGLCCFLSGGLGLPVLQADFPHPAPADLSAYRRLLPGATLRFDRPVMSLLLASAGLDAPLRRTSPVLEQVHLALAEQRLESLRGHPVSVRVQQYIERHLRGRPPTLDEAAQALALAPRSLQRQLAREGRSFKQLLDDTRRQLAQQHLRQSQLTLKELAFALGFGETGSLHRACQRWFGMSPARYRAQAV</sequence>
<comment type="caution">
    <text evidence="5">The sequence shown here is derived from an EMBL/GenBank/DDBJ whole genome shotgun (WGS) entry which is preliminary data.</text>
</comment>
<keyword evidence="6" id="KW-1185">Reference proteome</keyword>
<protein>
    <submittedName>
        <fullName evidence="5">AraC family transcriptional regulator ligand-binding domain-containing protein</fullName>
    </submittedName>
</protein>
<dbReference type="InterPro" id="IPR009057">
    <property type="entry name" value="Homeodomain-like_sf"/>
</dbReference>
<dbReference type="SMART" id="SM00342">
    <property type="entry name" value="HTH_ARAC"/>
    <property type="match status" value="1"/>
</dbReference>
<dbReference type="PANTHER" id="PTHR47894">
    <property type="entry name" value="HTH-TYPE TRANSCRIPTIONAL REGULATOR GADX"/>
    <property type="match status" value="1"/>
</dbReference>
<keyword evidence="3" id="KW-0804">Transcription</keyword>
<evidence type="ECO:0000256" key="3">
    <source>
        <dbReference type="ARBA" id="ARBA00023163"/>
    </source>
</evidence>
<evidence type="ECO:0000256" key="1">
    <source>
        <dbReference type="ARBA" id="ARBA00023015"/>
    </source>
</evidence>
<proteinExistence type="predicted"/>
<gene>
    <name evidence="5" type="ORF">ACFFGG_05685</name>
</gene>
<dbReference type="Proteomes" id="UP001589834">
    <property type="component" value="Unassembled WGS sequence"/>
</dbReference>
<dbReference type="RefSeq" id="WP_377480867.1">
    <property type="nucleotide sequence ID" value="NZ_JBHLTN010000008.1"/>
</dbReference>